<organism evidence="10 11">
    <name type="scientific">Mesorhizobium plurifarium</name>
    <dbReference type="NCBI Taxonomy" id="69974"/>
    <lineage>
        <taxon>Bacteria</taxon>
        <taxon>Pseudomonadati</taxon>
        <taxon>Pseudomonadota</taxon>
        <taxon>Alphaproteobacteria</taxon>
        <taxon>Hyphomicrobiales</taxon>
        <taxon>Phyllobacteriaceae</taxon>
        <taxon>Mesorhizobium</taxon>
    </lineage>
</organism>
<dbReference type="Proteomes" id="UP000046122">
    <property type="component" value="Unassembled WGS sequence"/>
</dbReference>
<feature type="transmembrane region" description="Helical" evidence="7">
    <location>
        <begin position="578"/>
        <end position="598"/>
    </location>
</feature>
<keyword evidence="5 7" id="KW-0472">Membrane</keyword>
<feature type="region of interest" description="Disordered" evidence="6">
    <location>
        <begin position="789"/>
        <end position="819"/>
    </location>
</feature>
<keyword evidence="3 7" id="KW-0812">Transmembrane</keyword>
<feature type="compositionally biased region" description="Basic and acidic residues" evidence="6">
    <location>
        <begin position="789"/>
        <end position="799"/>
    </location>
</feature>
<comment type="subcellular location">
    <subcellularLocation>
        <location evidence="1">Cell membrane</location>
        <topology evidence="1">Multi-pass membrane protein</topology>
    </subcellularLocation>
</comment>
<feature type="transmembrane region" description="Helical" evidence="7">
    <location>
        <begin position="406"/>
        <end position="435"/>
    </location>
</feature>
<dbReference type="Pfam" id="PF03772">
    <property type="entry name" value="Competence"/>
    <property type="match status" value="1"/>
</dbReference>
<dbReference type="InterPro" id="IPR004477">
    <property type="entry name" value="ComEC_N"/>
</dbReference>
<evidence type="ECO:0000256" key="4">
    <source>
        <dbReference type="ARBA" id="ARBA00022989"/>
    </source>
</evidence>
<feature type="transmembrane region" description="Helical" evidence="7">
    <location>
        <begin position="553"/>
        <end position="572"/>
    </location>
</feature>
<feature type="transmembrane region" description="Helical" evidence="7">
    <location>
        <begin position="519"/>
        <end position="541"/>
    </location>
</feature>
<dbReference type="AlphaFoldDB" id="A0A090G0M4"/>
<evidence type="ECO:0000259" key="8">
    <source>
        <dbReference type="Pfam" id="PF03772"/>
    </source>
</evidence>
<gene>
    <name evidence="10" type="ORF">MPL3365_100012</name>
</gene>
<keyword evidence="2" id="KW-1003">Cell membrane</keyword>
<dbReference type="InterPro" id="IPR025405">
    <property type="entry name" value="DUF4131"/>
</dbReference>
<dbReference type="NCBIfam" id="TIGR00360">
    <property type="entry name" value="ComEC_N-term"/>
    <property type="match status" value="1"/>
</dbReference>
<feature type="region of interest" description="Disordered" evidence="6">
    <location>
        <begin position="1"/>
        <end position="57"/>
    </location>
</feature>
<feature type="transmembrane region" description="Helical" evidence="7">
    <location>
        <begin position="336"/>
        <end position="357"/>
    </location>
</feature>
<evidence type="ECO:0000313" key="11">
    <source>
        <dbReference type="Proteomes" id="UP000046122"/>
    </source>
</evidence>
<dbReference type="PANTHER" id="PTHR30619">
    <property type="entry name" value="DNA INTERNALIZATION/COMPETENCE PROTEIN COMEC/REC2"/>
    <property type="match status" value="1"/>
</dbReference>
<protein>
    <submittedName>
        <fullName evidence="10">ComEC/Rec2-like protein</fullName>
    </submittedName>
</protein>
<dbReference type="InterPro" id="IPR052159">
    <property type="entry name" value="Competence_DNA_uptake"/>
</dbReference>
<evidence type="ECO:0000256" key="2">
    <source>
        <dbReference type="ARBA" id="ARBA00022475"/>
    </source>
</evidence>
<evidence type="ECO:0000256" key="1">
    <source>
        <dbReference type="ARBA" id="ARBA00004651"/>
    </source>
</evidence>
<feature type="domain" description="ComEC/Rec2-related protein" evidence="8">
    <location>
        <begin position="315"/>
        <end position="606"/>
    </location>
</feature>
<feature type="transmembrane region" description="Helical" evidence="7">
    <location>
        <begin position="377"/>
        <end position="399"/>
    </location>
</feature>
<evidence type="ECO:0000313" key="10">
    <source>
        <dbReference type="EMBL" id="CDX49374.1"/>
    </source>
</evidence>
<feature type="transmembrane region" description="Helical" evidence="7">
    <location>
        <begin position="487"/>
        <end position="513"/>
    </location>
</feature>
<feature type="transmembrane region" description="Helical" evidence="7">
    <location>
        <begin position="142"/>
        <end position="161"/>
    </location>
</feature>
<dbReference type="PANTHER" id="PTHR30619:SF1">
    <property type="entry name" value="RECOMBINATION PROTEIN 2"/>
    <property type="match status" value="1"/>
</dbReference>
<accession>A0A090G0M4</accession>
<dbReference type="GO" id="GO:0005886">
    <property type="term" value="C:plasma membrane"/>
    <property type="evidence" value="ECO:0007669"/>
    <property type="project" value="UniProtKB-SubCell"/>
</dbReference>
<evidence type="ECO:0000259" key="9">
    <source>
        <dbReference type="Pfam" id="PF13567"/>
    </source>
</evidence>
<feature type="transmembrane region" description="Helical" evidence="7">
    <location>
        <begin position="94"/>
        <end position="112"/>
    </location>
</feature>
<feature type="domain" description="DUF4131" evidence="9">
    <location>
        <begin position="122"/>
        <end position="267"/>
    </location>
</feature>
<name>A0A090G0M4_MESPL</name>
<reference evidence="10 11" key="1">
    <citation type="submission" date="2014-08" db="EMBL/GenBank/DDBJ databases">
        <authorList>
            <person name="Moulin Lionel"/>
        </authorList>
    </citation>
    <scope>NUCLEOTIDE SEQUENCE [LARGE SCALE GENOMIC DNA]</scope>
</reference>
<sequence length="819" mass="86976">MAGRGRGAEEGGETTAGVSERLMFARAEPTAEAPLSLPELRPPAERPPPGGGALQPALPTATVGRIRKQLGRVSLPALRRSVAVAAATELDRGVGFLLVPVFLAAGVIYYFSLSTEPDLYRPLAAVALMAVCAAASRSWQRTHFVFMASLFCALGFLAAKVETWRMATPMLGSEIQTRLTGRLVTAEAMANGRVRLTIDMISTEHPKLRYAPDRVRLSARRIPPGMTAGSMLTGYVKLLPPTGPVRPDSYDFSFDSYFAGIGGSGFFLGDPKLIAPAEAPFGARVASVVENAREGIADHIRGSIGGSEGEIAAALIVGVRAGIPEAINESMRRTGIYHIISISGLHMALVAGTIMMLLRGAFALFPDFSSRRPVKKYAAGIALISIAAYLVISGIVVAAERSFIMLAVMLAAVLFDRAALTMRNLAISAIAVILVSPHEVVGPSFQMSFAATAALVGAYAGFADYRAGKTTAPPAKRSFLGFLSRKLAVGVGAAAVTSLIAGSATLLFAIWHFQRVSPLSLLANLAVMPIVSLIVMPFAVLSALAMPFGFDGPFLFVMGKGLTAMIAISAWISERSPVDAVGLISIQSVLLATVALVIATMATTWLRLAAVPFALAALLAIPHVRTPDVLISEDAHLVAMPIGGGELAVNRERSNEFTTDNWKRALKAETIVPPETFAKDALDIADPVDLPPGSPFYCTGDLCIGRHPSGAIVALAEKRDSARPACGFADLIVINDATAYNPCDDPRVLVVTKRQLARDGSAAVFFDAQSATARPAVRYAVEEPYRPWHEQRKYTREARGLPPYQKPERTDAKPSQPDQ</sequence>
<dbReference type="Pfam" id="PF13567">
    <property type="entry name" value="DUF4131"/>
    <property type="match status" value="1"/>
</dbReference>
<proteinExistence type="predicted"/>
<evidence type="ECO:0000256" key="6">
    <source>
        <dbReference type="SAM" id="MobiDB-lite"/>
    </source>
</evidence>
<evidence type="ECO:0000256" key="3">
    <source>
        <dbReference type="ARBA" id="ARBA00022692"/>
    </source>
</evidence>
<evidence type="ECO:0000256" key="7">
    <source>
        <dbReference type="SAM" id="Phobius"/>
    </source>
</evidence>
<keyword evidence="4 7" id="KW-1133">Transmembrane helix</keyword>
<evidence type="ECO:0000256" key="5">
    <source>
        <dbReference type="ARBA" id="ARBA00023136"/>
    </source>
</evidence>
<dbReference type="EMBL" id="CCNE01000002">
    <property type="protein sequence ID" value="CDX49374.1"/>
    <property type="molecule type" value="Genomic_DNA"/>
</dbReference>